<gene>
    <name evidence="3" type="ORF">NTJ_04055</name>
</gene>
<dbReference type="InterPro" id="IPR052560">
    <property type="entry name" value="RdDP_mobile_element"/>
</dbReference>
<dbReference type="PANTHER" id="PTHR36688">
    <property type="entry name" value="ENDO/EXONUCLEASE/PHOSPHATASE DOMAIN-CONTAINING PROTEIN"/>
    <property type="match status" value="1"/>
</dbReference>
<evidence type="ECO:0000256" key="1">
    <source>
        <dbReference type="SAM" id="MobiDB-lite"/>
    </source>
</evidence>
<dbReference type="Proteomes" id="UP001307889">
    <property type="component" value="Chromosome 2"/>
</dbReference>
<name>A0ABN7AIZ9_9HEMI</name>
<reference evidence="3 4" key="1">
    <citation type="submission" date="2023-09" db="EMBL/GenBank/DDBJ databases">
        <title>Nesidiocoris tenuis whole genome shotgun sequence.</title>
        <authorList>
            <person name="Shibata T."/>
            <person name="Shimoda M."/>
            <person name="Kobayashi T."/>
            <person name="Uehara T."/>
        </authorList>
    </citation>
    <scope>NUCLEOTIDE SEQUENCE [LARGE SCALE GENOMIC DNA]</scope>
    <source>
        <strain evidence="3 4">Japan</strain>
    </source>
</reference>
<dbReference type="PROSITE" id="PS50878">
    <property type="entry name" value="RT_POL"/>
    <property type="match status" value="1"/>
</dbReference>
<feature type="region of interest" description="Disordered" evidence="1">
    <location>
        <begin position="868"/>
        <end position="896"/>
    </location>
</feature>
<evidence type="ECO:0000313" key="4">
    <source>
        <dbReference type="Proteomes" id="UP001307889"/>
    </source>
</evidence>
<dbReference type="InterPro" id="IPR036691">
    <property type="entry name" value="Endo/exonu/phosph_ase_sf"/>
</dbReference>
<dbReference type="Pfam" id="PF03372">
    <property type="entry name" value="Exo_endo_phos"/>
    <property type="match status" value="1"/>
</dbReference>
<accession>A0ABN7AIZ9</accession>
<dbReference type="Gene3D" id="3.60.10.10">
    <property type="entry name" value="Endonuclease/exonuclease/phosphatase"/>
    <property type="match status" value="1"/>
</dbReference>
<dbReference type="CDD" id="cd01650">
    <property type="entry name" value="RT_nLTR_like"/>
    <property type="match status" value="1"/>
</dbReference>
<dbReference type="PANTHER" id="PTHR36688:SF2">
    <property type="entry name" value="ENDONUCLEASE_EXONUCLEASE_PHOSPHATASE DOMAIN-CONTAINING PROTEIN"/>
    <property type="match status" value="1"/>
</dbReference>
<dbReference type="InterPro" id="IPR000477">
    <property type="entry name" value="RT_dom"/>
</dbReference>
<protein>
    <recommendedName>
        <fullName evidence="2">Reverse transcriptase domain-containing protein</fullName>
    </recommendedName>
</protein>
<proteinExistence type="predicted"/>
<dbReference type="SUPFAM" id="SSF56219">
    <property type="entry name" value="DNase I-like"/>
    <property type="match status" value="1"/>
</dbReference>
<dbReference type="InterPro" id="IPR043502">
    <property type="entry name" value="DNA/RNA_pol_sf"/>
</dbReference>
<feature type="domain" description="Reverse transcriptase" evidence="2">
    <location>
        <begin position="480"/>
        <end position="745"/>
    </location>
</feature>
<dbReference type="SUPFAM" id="SSF56672">
    <property type="entry name" value="DNA/RNA polymerases"/>
    <property type="match status" value="1"/>
</dbReference>
<organism evidence="3 4">
    <name type="scientific">Nesidiocoris tenuis</name>
    <dbReference type="NCBI Taxonomy" id="355587"/>
    <lineage>
        <taxon>Eukaryota</taxon>
        <taxon>Metazoa</taxon>
        <taxon>Ecdysozoa</taxon>
        <taxon>Arthropoda</taxon>
        <taxon>Hexapoda</taxon>
        <taxon>Insecta</taxon>
        <taxon>Pterygota</taxon>
        <taxon>Neoptera</taxon>
        <taxon>Paraneoptera</taxon>
        <taxon>Hemiptera</taxon>
        <taxon>Heteroptera</taxon>
        <taxon>Panheteroptera</taxon>
        <taxon>Cimicomorpha</taxon>
        <taxon>Miridae</taxon>
        <taxon>Dicyphina</taxon>
        <taxon>Nesidiocoris</taxon>
    </lineage>
</organism>
<keyword evidence="4" id="KW-1185">Reference proteome</keyword>
<dbReference type="EMBL" id="AP028910">
    <property type="protein sequence ID" value="BES91247.1"/>
    <property type="molecule type" value="Genomic_DNA"/>
</dbReference>
<evidence type="ECO:0000259" key="2">
    <source>
        <dbReference type="PROSITE" id="PS50878"/>
    </source>
</evidence>
<dbReference type="Pfam" id="PF00078">
    <property type="entry name" value="RVT_1"/>
    <property type="match status" value="1"/>
</dbReference>
<dbReference type="InterPro" id="IPR005135">
    <property type="entry name" value="Endo/exonuclease/phosphatase"/>
</dbReference>
<sequence>MNVSTRKDIRVSTWNCRGIGNKYDELTLFLNSNNIDIMLLTETKLNSSANLSINNYKIYRADHPSGRRKGGSAILVKRCIGHDELPSIVESKYQIAQINLHTENNSIRIAAFYSAPENQVTQNDFLVMLRELSGRFLMGGDFNCKHPRWGSNIVNPRGRVLHDTVIRHSLEVIEPQEPTFYSFDGHMPDILDFFLGKQVEQLIKSKWVQHEMSSDHYPFTLELEIDYPAVTENHGLIKYPFDWAKYKEATGQLANLNLRLKTRQEIDKGVSELTNMIRVAAGIASSANPLTRPQPRYHFSANILALLNAKKVARRRWEQTRFPSDKTTYNRANTELKKALKEERDKTYRTQIESLNARDGSLWKKTKAITKEKVNIPPLHTPNGWCTTAQDKANLFEGILVEQFSPYPATDHEFDELLDTKVSEPHPLSLPTIFVSPGQVRNAINRSRGKKAPGHDEITQPLLKGLHRKGVVMLTHIYNAVIRTTYFPSRWKHAHVVMVKKPNKRSDDPESYRPISLLPLFSKILERLLLPHLMSALAHLLPDTQFGFRQNHSCSHQLHRVVNTVLEAYEKKKVCLGVFLDSEKAFDKVLHKGLLVKIKPHVSDTLFRILKSYLDGRTFAVKCEKSLSASRRIVSSVPQGSVWGPFLYLIYMHDIPLSDGIVSAQFADDTAVLKLARNFDEAGATMQRHLDDIQDWSRKWRLRLNPDKSSMVPFSCLRDPLTTPLQINNSAIPIESSVRYLGLQLDSKLLWNAHISNLVKKIRQRIHQLKALLSRNSPLSMDTKRLLFLSLIRPIWTYACGLWGSAAACHIRRIQVTQNRVLRMIANAPWYVRNSVLHSDMDIPYVTDVIKELYGRMNRSMTGHVNPLITAIPENPPPPRNSRRLKRKYPQDSIVE</sequence>
<evidence type="ECO:0000313" key="3">
    <source>
        <dbReference type="EMBL" id="BES91247.1"/>
    </source>
</evidence>